<sequence>MNYDTPKGREVGVLGGVFPVVSMRFTYPEFAKAIEKGIKKPVKFVPVESGGMAEYDETYEFQAQYGLYKDTPCPNPKLVALGVKFGSMEEFIAQEVVPRFG</sequence>
<reference evidence="1" key="1">
    <citation type="submission" date="2020-05" db="EMBL/GenBank/DDBJ databases">
        <title>Mycena genomes resolve the evolution of fungal bioluminescence.</title>
        <authorList>
            <person name="Tsai I.J."/>
        </authorList>
    </citation>
    <scope>NUCLEOTIDE SEQUENCE</scope>
    <source>
        <strain evidence="1">110903Hualien_Pintung</strain>
    </source>
</reference>
<evidence type="ECO:0000313" key="1">
    <source>
        <dbReference type="EMBL" id="KAF7300318.1"/>
    </source>
</evidence>
<dbReference type="OrthoDB" id="419598at2759"/>
<keyword evidence="2" id="KW-1185">Reference proteome</keyword>
<protein>
    <submittedName>
        <fullName evidence="1">NmrA domain-containing protein</fullName>
    </submittedName>
</protein>
<accession>A0A8H6W3G2</accession>
<gene>
    <name evidence="1" type="ORF">HMN09_00915100</name>
</gene>
<comment type="caution">
    <text evidence="1">The sequence shown here is derived from an EMBL/GenBank/DDBJ whole genome shotgun (WGS) entry which is preliminary data.</text>
</comment>
<dbReference type="EMBL" id="JACAZE010000013">
    <property type="protein sequence ID" value="KAF7300318.1"/>
    <property type="molecule type" value="Genomic_DNA"/>
</dbReference>
<dbReference type="Proteomes" id="UP000613580">
    <property type="component" value="Unassembled WGS sequence"/>
</dbReference>
<evidence type="ECO:0000313" key="2">
    <source>
        <dbReference type="Proteomes" id="UP000613580"/>
    </source>
</evidence>
<name>A0A8H6W3G2_MYCCL</name>
<organism evidence="1 2">
    <name type="scientific">Mycena chlorophos</name>
    <name type="common">Agaric fungus</name>
    <name type="synonym">Agaricus chlorophos</name>
    <dbReference type="NCBI Taxonomy" id="658473"/>
    <lineage>
        <taxon>Eukaryota</taxon>
        <taxon>Fungi</taxon>
        <taxon>Dikarya</taxon>
        <taxon>Basidiomycota</taxon>
        <taxon>Agaricomycotina</taxon>
        <taxon>Agaricomycetes</taxon>
        <taxon>Agaricomycetidae</taxon>
        <taxon>Agaricales</taxon>
        <taxon>Marasmiineae</taxon>
        <taxon>Mycenaceae</taxon>
        <taxon>Mycena</taxon>
    </lineage>
</organism>
<dbReference type="AlphaFoldDB" id="A0A8H6W3G2"/>
<proteinExistence type="predicted"/>